<dbReference type="AlphaFoldDB" id="A0ABD1JUZ2"/>
<keyword evidence="5" id="KW-1185">Reference proteome</keyword>
<accession>A0ABD1JUZ2</accession>
<proteinExistence type="predicted"/>
<evidence type="ECO:0000313" key="4">
    <source>
        <dbReference type="EMBL" id="KAL2090558.1"/>
    </source>
</evidence>
<dbReference type="PANTHER" id="PTHR10036:SF7">
    <property type="entry name" value="LY6_PLAUR DOMAIN-CONTAINING PROTEIN 1"/>
    <property type="match status" value="1"/>
</dbReference>
<organism evidence="4 5">
    <name type="scientific">Coilia grayii</name>
    <name type="common">Gray's grenadier anchovy</name>
    <dbReference type="NCBI Taxonomy" id="363190"/>
    <lineage>
        <taxon>Eukaryota</taxon>
        <taxon>Metazoa</taxon>
        <taxon>Chordata</taxon>
        <taxon>Craniata</taxon>
        <taxon>Vertebrata</taxon>
        <taxon>Euteleostomi</taxon>
        <taxon>Actinopterygii</taxon>
        <taxon>Neopterygii</taxon>
        <taxon>Teleostei</taxon>
        <taxon>Clupei</taxon>
        <taxon>Clupeiformes</taxon>
        <taxon>Clupeoidei</taxon>
        <taxon>Engraulidae</taxon>
        <taxon>Coilinae</taxon>
        <taxon>Coilia</taxon>
    </lineage>
</organism>
<protein>
    <recommendedName>
        <fullName evidence="6">Ly6/PLAUR domain-containing protein 1-like</fullName>
    </recommendedName>
</protein>
<feature type="signal peptide" evidence="3">
    <location>
        <begin position="1"/>
        <end position="18"/>
    </location>
</feature>
<comment type="caution">
    <text evidence="4">The sequence shown here is derived from an EMBL/GenBank/DDBJ whole genome shotgun (WGS) entry which is preliminary data.</text>
</comment>
<evidence type="ECO:0000313" key="5">
    <source>
        <dbReference type="Proteomes" id="UP001591681"/>
    </source>
</evidence>
<dbReference type="SUPFAM" id="SSF57302">
    <property type="entry name" value="Snake toxin-like"/>
    <property type="match status" value="1"/>
</dbReference>
<evidence type="ECO:0008006" key="6">
    <source>
        <dbReference type="Google" id="ProtNLM"/>
    </source>
</evidence>
<dbReference type="EMBL" id="JBHFQA010000011">
    <property type="protein sequence ID" value="KAL2090558.1"/>
    <property type="molecule type" value="Genomic_DNA"/>
</dbReference>
<keyword evidence="1 3" id="KW-0732">Signal</keyword>
<dbReference type="PANTHER" id="PTHR10036">
    <property type="entry name" value="CD59 GLYCOPROTEIN"/>
    <property type="match status" value="1"/>
</dbReference>
<evidence type="ECO:0000256" key="1">
    <source>
        <dbReference type="ARBA" id="ARBA00022729"/>
    </source>
</evidence>
<evidence type="ECO:0000256" key="2">
    <source>
        <dbReference type="ARBA" id="ARBA00023157"/>
    </source>
</evidence>
<dbReference type="Proteomes" id="UP001591681">
    <property type="component" value="Unassembled WGS sequence"/>
</dbReference>
<reference evidence="4 5" key="1">
    <citation type="submission" date="2024-09" db="EMBL/GenBank/DDBJ databases">
        <title>A chromosome-level genome assembly of Gray's grenadier anchovy, Coilia grayii.</title>
        <authorList>
            <person name="Fu Z."/>
        </authorList>
    </citation>
    <scope>NUCLEOTIDE SEQUENCE [LARGE SCALE GENOMIC DNA]</scope>
    <source>
        <strain evidence="4">G4</strain>
        <tissue evidence="4">Muscle</tissue>
    </source>
</reference>
<gene>
    <name evidence="4" type="ORF">ACEWY4_012821</name>
</gene>
<dbReference type="InterPro" id="IPR045860">
    <property type="entry name" value="Snake_toxin-like_sf"/>
</dbReference>
<name>A0ABD1JUZ2_9TELE</name>
<keyword evidence="2" id="KW-1015">Disulfide bond</keyword>
<feature type="chain" id="PRO_5044758584" description="Ly6/PLAUR domain-containing protein 1-like" evidence="3">
    <location>
        <begin position="19"/>
        <end position="156"/>
    </location>
</feature>
<evidence type="ECO:0000256" key="3">
    <source>
        <dbReference type="SAM" id="SignalP"/>
    </source>
</evidence>
<sequence>MQSLVLLACLCGCALSSGVPVCQRCVCVSVWPLQMQCYHCEDSTLDTDCSSPKFIANCTANIQNACQREVIYGRDGVITYRKQCATYSTCLIAEAGYQSFCNPGHRGSICISCCQTPLCNGPRPPSTNSSPRHAPLSHTPLVLLAVATGTLPPLLL</sequence>